<dbReference type="InterPro" id="IPR025421">
    <property type="entry name" value="DUF4148"/>
</dbReference>
<dbReference type="EMBL" id="FSRU01000001">
    <property type="protein sequence ID" value="SIO36126.1"/>
    <property type="molecule type" value="Genomic_DNA"/>
</dbReference>
<name>A0A1N6IW44_9BURK</name>
<accession>A0A1N6IW44</accession>
<keyword evidence="3" id="KW-1185">Reference proteome</keyword>
<evidence type="ECO:0000313" key="2">
    <source>
        <dbReference type="EMBL" id="SIO36126.1"/>
    </source>
</evidence>
<proteinExistence type="predicted"/>
<evidence type="ECO:0008006" key="4">
    <source>
        <dbReference type="Google" id="ProtNLM"/>
    </source>
</evidence>
<protein>
    <recommendedName>
        <fullName evidence="4">DUF4148 domain-containing protein</fullName>
    </recommendedName>
</protein>
<dbReference type="OrthoDB" id="9030534at2"/>
<dbReference type="Proteomes" id="UP000185151">
    <property type="component" value="Unassembled WGS sequence"/>
</dbReference>
<sequence>MKLLSKTAVVTLFALGSASAFAAKGLTPQQCNDYPFTPLKAEVTHAQLMQELAELEAVGYDPSENDEDYPSDLELAEKKLQAEYHADCVPAGAQNSLGAGADTTQGTPAS</sequence>
<dbReference type="AlphaFoldDB" id="A0A1N6IW44"/>
<reference evidence="2 3" key="1">
    <citation type="submission" date="2016-11" db="EMBL/GenBank/DDBJ databases">
        <authorList>
            <person name="Jaros S."/>
            <person name="Januszkiewicz K."/>
            <person name="Wedrychowicz H."/>
        </authorList>
    </citation>
    <scope>NUCLEOTIDE SEQUENCE [LARGE SCALE GENOMIC DNA]</scope>
    <source>
        <strain evidence="2 3">GAS95</strain>
    </source>
</reference>
<organism evidence="2 3">
    <name type="scientific">Paraburkholderia phenazinium</name>
    <dbReference type="NCBI Taxonomy" id="60549"/>
    <lineage>
        <taxon>Bacteria</taxon>
        <taxon>Pseudomonadati</taxon>
        <taxon>Pseudomonadota</taxon>
        <taxon>Betaproteobacteria</taxon>
        <taxon>Burkholderiales</taxon>
        <taxon>Burkholderiaceae</taxon>
        <taxon>Paraburkholderia</taxon>
    </lineage>
</organism>
<gene>
    <name evidence="2" type="ORF">SAMN05444165_2542</name>
</gene>
<feature type="signal peptide" evidence="1">
    <location>
        <begin position="1"/>
        <end position="22"/>
    </location>
</feature>
<keyword evidence="1" id="KW-0732">Signal</keyword>
<dbReference type="Pfam" id="PF13663">
    <property type="entry name" value="DUF4148"/>
    <property type="match status" value="1"/>
</dbReference>
<evidence type="ECO:0000256" key="1">
    <source>
        <dbReference type="SAM" id="SignalP"/>
    </source>
</evidence>
<dbReference type="RefSeq" id="WP_074295974.1">
    <property type="nucleotide sequence ID" value="NZ_FSRU01000001.1"/>
</dbReference>
<evidence type="ECO:0000313" key="3">
    <source>
        <dbReference type="Proteomes" id="UP000185151"/>
    </source>
</evidence>
<feature type="chain" id="PRO_5012703797" description="DUF4148 domain-containing protein" evidence="1">
    <location>
        <begin position="23"/>
        <end position="110"/>
    </location>
</feature>